<organism evidence="1 2">
    <name type="scientific">Pectobacterium phage PEAT2</name>
    <dbReference type="NCBI Taxonomy" id="2053078"/>
    <lineage>
        <taxon>Viruses</taxon>
        <taxon>Duplodnaviria</taxon>
        <taxon>Heunggongvirae</taxon>
        <taxon>Uroviricota</taxon>
        <taxon>Caudoviricetes</taxon>
        <taxon>Jameshumphriesvirinae</taxon>
        <taxon>Peatvirus</taxon>
        <taxon>Peatvirus peat2</taxon>
    </lineage>
</organism>
<dbReference type="EMBL" id="MG432137">
    <property type="protein sequence ID" value="ATV25085.1"/>
    <property type="molecule type" value="Genomic_DNA"/>
</dbReference>
<proteinExistence type="predicted"/>
<evidence type="ECO:0000313" key="1">
    <source>
        <dbReference type="EMBL" id="ATV25085.1"/>
    </source>
</evidence>
<dbReference type="GeneID" id="41901007"/>
<evidence type="ECO:0000313" key="2">
    <source>
        <dbReference type="Proteomes" id="UP000241775"/>
    </source>
</evidence>
<keyword evidence="2" id="KW-1185">Reference proteome</keyword>
<protein>
    <submittedName>
        <fullName evidence="1">Uncharacterized protein</fullName>
    </submittedName>
</protein>
<dbReference type="RefSeq" id="YP_009702206.1">
    <property type="nucleotide sequence ID" value="NC_044940.1"/>
</dbReference>
<name>A0A2H4N7C2_9CAUD</name>
<dbReference type="KEGG" id="vg:41901007"/>
<accession>A0A2H4N7C2</accession>
<dbReference type="Proteomes" id="UP000241775">
    <property type="component" value="Segment"/>
</dbReference>
<reference evidence="1 2" key="1">
    <citation type="submission" date="2017-11" db="EMBL/GenBank/DDBJ databases">
        <title>Complete genome sequence of phytopathogenic Pectobacterium atrosepticum bacteriophage Peat2 includes a CRISPR Cas4 nuclease.</title>
        <authorList>
            <person name="Kalischuk M."/>
            <person name="Hachey J."/>
            <person name="Thomas D."/>
            <person name="Kawchuk L."/>
        </authorList>
    </citation>
    <scope>NUCLEOTIDE SEQUENCE [LARGE SCALE GENOMIC DNA]</scope>
</reference>
<sequence>MVMDAEGDEVTVHYHGGPIWGDKDCPTDWLIKALYRDSGALVSFARMDQLKKIVNIPCKLVLDNGAFSKWKKAKSTGKVVCWDAEWDKYYDVVGQWYSRIEWFIIPDVIEGTEEENDRLIEQVPVWLMDKAVPVWHSVESLERLLTLCKKFDRVAIGCCGPHGSIRSKVWKARMDEVFDFLLIQNYVEVKLHGLRMLDGRVLSMYPFDSADSTNVATNVPKTKVRFPEITDKLARTACLKTCIEKVKPPSIHDWLMNKIFSP</sequence>